<evidence type="ECO:0000256" key="4">
    <source>
        <dbReference type="ARBA" id="ARBA00023136"/>
    </source>
</evidence>
<accession>A0A9E9LXU9</accession>
<dbReference type="KEGG" id="ovb:NB640_10025"/>
<dbReference type="InterPro" id="IPR022781">
    <property type="entry name" value="Flagellar_biosynth_FliO"/>
</dbReference>
<comment type="similarity">
    <text evidence="6 7">Belongs to the FliO/MopB family.</text>
</comment>
<keyword evidence="9" id="KW-0282">Flagellum</keyword>
<dbReference type="PANTHER" id="PTHR38766">
    <property type="entry name" value="FLAGELLAR PROTEIN FLIO"/>
    <property type="match status" value="1"/>
</dbReference>
<dbReference type="InterPro" id="IPR052205">
    <property type="entry name" value="FliO/MopB"/>
</dbReference>
<feature type="chain" id="PRO_5038921987" description="Flagellar protein" evidence="8">
    <location>
        <begin position="21"/>
        <end position="148"/>
    </location>
</feature>
<keyword evidence="9" id="KW-0969">Cilium</keyword>
<keyword evidence="9" id="KW-0966">Cell projection</keyword>
<evidence type="ECO:0000256" key="8">
    <source>
        <dbReference type="SAM" id="SignalP"/>
    </source>
</evidence>
<organism evidence="9 10">
    <name type="scientific">Oxalobacter vibrioformis</name>
    <dbReference type="NCBI Taxonomy" id="933080"/>
    <lineage>
        <taxon>Bacteria</taxon>
        <taxon>Pseudomonadati</taxon>
        <taxon>Pseudomonadota</taxon>
        <taxon>Betaproteobacteria</taxon>
        <taxon>Burkholderiales</taxon>
        <taxon>Oxalobacteraceae</taxon>
        <taxon>Oxalobacter</taxon>
    </lineage>
</organism>
<dbReference type="GO" id="GO:0005886">
    <property type="term" value="C:plasma membrane"/>
    <property type="evidence" value="ECO:0007669"/>
    <property type="project" value="UniProtKB-SubCell"/>
</dbReference>
<keyword evidence="3 7" id="KW-1133">Transmembrane helix</keyword>
<keyword evidence="2 7" id="KW-0812">Transmembrane</keyword>
<evidence type="ECO:0000313" key="9">
    <source>
        <dbReference type="EMBL" id="WAW09565.1"/>
    </source>
</evidence>
<feature type="transmembrane region" description="Helical" evidence="7">
    <location>
        <begin position="39"/>
        <end position="61"/>
    </location>
</feature>
<dbReference type="GO" id="GO:0009425">
    <property type="term" value="C:bacterial-type flagellum basal body"/>
    <property type="evidence" value="ECO:0007669"/>
    <property type="project" value="UniProtKB-SubCell"/>
</dbReference>
<evidence type="ECO:0000256" key="6">
    <source>
        <dbReference type="ARBA" id="ARBA00037937"/>
    </source>
</evidence>
<dbReference type="Pfam" id="PF04347">
    <property type="entry name" value="FliO"/>
    <property type="match status" value="1"/>
</dbReference>
<dbReference type="PANTHER" id="PTHR38766:SF1">
    <property type="entry name" value="FLAGELLAR PROTEIN FLIO"/>
    <property type="match status" value="1"/>
</dbReference>
<keyword evidence="4 7" id="KW-0472">Membrane</keyword>
<dbReference type="AlphaFoldDB" id="A0A9E9LXU9"/>
<dbReference type="Proteomes" id="UP001156215">
    <property type="component" value="Chromosome"/>
</dbReference>
<sequence length="148" mass="16226">MRTFFTAFFLFAVTGSVAWAQVQSTAKPAATAPVSTTGYLLQGIFGLLVVLGLMWGAWWLIRRTGFNRTLSGVKMKVVGGLSIGTRERVMVVEIGDHWLILGVTPSQINTLATMPKQELPEEASDANSPPFAAWLKKTIERQKDENKG</sequence>
<evidence type="ECO:0000256" key="5">
    <source>
        <dbReference type="ARBA" id="ARBA00023143"/>
    </source>
</evidence>
<evidence type="ECO:0000256" key="2">
    <source>
        <dbReference type="ARBA" id="ARBA00022692"/>
    </source>
</evidence>
<comment type="subcellular location">
    <subcellularLocation>
        <location evidence="7">Cell membrane</location>
    </subcellularLocation>
    <subcellularLocation>
        <location evidence="7">Bacterial flagellum basal body</location>
    </subcellularLocation>
</comment>
<dbReference type="GO" id="GO:0044781">
    <property type="term" value="P:bacterial-type flagellum organization"/>
    <property type="evidence" value="ECO:0007669"/>
    <property type="project" value="UniProtKB-UniRule"/>
</dbReference>
<keyword evidence="8" id="KW-0732">Signal</keyword>
<evidence type="ECO:0000256" key="1">
    <source>
        <dbReference type="ARBA" id="ARBA00022475"/>
    </source>
</evidence>
<dbReference type="EMBL" id="CP098242">
    <property type="protein sequence ID" value="WAW09565.1"/>
    <property type="molecule type" value="Genomic_DNA"/>
</dbReference>
<proteinExistence type="inferred from homology"/>
<keyword evidence="10" id="KW-1185">Reference proteome</keyword>
<dbReference type="RefSeq" id="WP_269308567.1">
    <property type="nucleotide sequence ID" value="NZ_CP098242.1"/>
</dbReference>
<protein>
    <recommendedName>
        <fullName evidence="7">Flagellar protein</fullName>
    </recommendedName>
</protein>
<keyword evidence="1 7" id="KW-1003">Cell membrane</keyword>
<keyword evidence="5 7" id="KW-0975">Bacterial flagellum</keyword>
<dbReference type="NCBIfam" id="TIGR03500">
    <property type="entry name" value="FliO_TIGR"/>
    <property type="match status" value="1"/>
</dbReference>
<reference evidence="9" key="1">
    <citation type="journal article" date="2022" name="Front. Microbiol.">
        <title>New perspectives on an old grouping: The genomic and phenotypic variability of Oxalobacter formigenes and the implications for calcium oxalate stone prevention.</title>
        <authorList>
            <person name="Chmiel J.A."/>
            <person name="Carr C."/>
            <person name="Stuivenberg G.A."/>
            <person name="Venema R."/>
            <person name="Chanyi R.M."/>
            <person name="Al K.F."/>
            <person name="Giguere D."/>
            <person name="Say H."/>
            <person name="Akouris P.P."/>
            <person name="Dominguez Romero S.A."/>
            <person name="Kwong A."/>
            <person name="Tai V."/>
            <person name="Koval S.F."/>
            <person name="Razvi H."/>
            <person name="Bjazevic J."/>
            <person name="Burton J.P."/>
        </authorList>
    </citation>
    <scope>NUCLEOTIDE SEQUENCE</scope>
    <source>
        <strain evidence="9">WoOx3</strain>
    </source>
</reference>
<evidence type="ECO:0000256" key="7">
    <source>
        <dbReference type="RuleBase" id="RU362064"/>
    </source>
</evidence>
<gene>
    <name evidence="9" type="primary">fliO</name>
    <name evidence="9" type="ORF">NB640_10025</name>
</gene>
<feature type="signal peptide" evidence="8">
    <location>
        <begin position="1"/>
        <end position="20"/>
    </location>
</feature>
<evidence type="ECO:0000313" key="10">
    <source>
        <dbReference type="Proteomes" id="UP001156215"/>
    </source>
</evidence>
<evidence type="ECO:0000256" key="3">
    <source>
        <dbReference type="ARBA" id="ARBA00022989"/>
    </source>
</evidence>
<name>A0A9E9LXU9_9BURK</name>